<dbReference type="PANTHER" id="PTHR31672">
    <property type="entry name" value="BNACNNG10540D PROTEIN"/>
    <property type="match status" value="1"/>
</dbReference>
<dbReference type="AlphaFoldDB" id="A0AAP0D9X1"/>
<evidence type="ECO:0000313" key="3">
    <source>
        <dbReference type="Proteomes" id="UP001408789"/>
    </source>
</evidence>
<keyword evidence="3" id="KW-1185">Reference proteome</keyword>
<dbReference type="InterPro" id="IPR036047">
    <property type="entry name" value="F-box-like_dom_sf"/>
</dbReference>
<dbReference type="PANTHER" id="PTHR31672:SF10">
    <property type="entry name" value="F-BOX DOMAIN-CONTAINING PROTEIN"/>
    <property type="match status" value="1"/>
</dbReference>
<dbReference type="SMART" id="SM00256">
    <property type="entry name" value="FBOX"/>
    <property type="match status" value="1"/>
</dbReference>
<feature type="domain" description="F-box" evidence="1">
    <location>
        <begin position="1"/>
        <end position="45"/>
    </location>
</feature>
<dbReference type="EMBL" id="JBCNJP010000011">
    <property type="protein sequence ID" value="KAK9071245.1"/>
    <property type="molecule type" value="Genomic_DNA"/>
</dbReference>
<name>A0AAP0D9X1_9ASTR</name>
<sequence length="115" mass="13427">MLDKIQFEIKLEIMKTLPVKSLLQFRSVSKAWKSLINSPDFIARYTALNPEPQHLLVIEDNVFDEYRFAIISDDDDTFPRQRLIFTTEDDSTFPRLQNNPSIRKAVKRAVVVTDL</sequence>
<reference evidence="2 3" key="1">
    <citation type="submission" date="2024-04" db="EMBL/GenBank/DDBJ databases">
        <title>The reference genome of an endangered Asteraceae, Deinandra increscens subsp. villosa, native to the Central Coast of California.</title>
        <authorList>
            <person name="Guilliams M."/>
            <person name="Hasenstab-Lehman K."/>
            <person name="Meyer R."/>
            <person name="Mcevoy S."/>
        </authorList>
    </citation>
    <scope>NUCLEOTIDE SEQUENCE [LARGE SCALE GENOMIC DNA]</scope>
    <source>
        <tissue evidence="2">Leaf</tissue>
    </source>
</reference>
<evidence type="ECO:0000313" key="2">
    <source>
        <dbReference type="EMBL" id="KAK9071245.1"/>
    </source>
</evidence>
<organism evidence="2 3">
    <name type="scientific">Deinandra increscens subsp. villosa</name>
    <dbReference type="NCBI Taxonomy" id="3103831"/>
    <lineage>
        <taxon>Eukaryota</taxon>
        <taxon>Viridiplantae</taxon>
        <taxon>Streptophyta</taxon>
        <taxon>Embryophyta</taxon>
        <taxon>Tracheophyta</taxon>
        <taxon>Spermatophyta</taxon>
        <taxon>Magnoliopsida</taxon>
        <taxon>eudicotyledons</taxon>
        <taxon>Gunneridae</taxon>
        <taxon>Pentapetalae</taxon>
        <taxon>asterids</taxon>
        <taxon>campanulids</taxon>
        <taxon>Asterales</taxon>
        <taxon>Asteraceae</taxon>
        <taxon>Asteroideae</taxon>
        <taxon>Heliantheae alliance</taxon>
        <taxon>Madieae</taxon>
        <taxon>Madiinae</taxon>
        <taxon>Deinandra</taxon>
    </lineage>
</organism>
<dbReference type="InterPro" id="IPR001810">
    <property type="entry name" value="F-box_dom"/>
</dbReference>
<dbReference type="Pfam" id="PF00646">
    <property type="entry name" value="F-box"/>
    <property type="match status" value="1"/>
</dbReference>
<evidence type="ECO:0000259" key="1">
    <source>
        <dbReference type="PROSITE" id="PS50181"/>
    </source>
</evidence>
<proteinExistence type="predicted"/>
<dbReference type="InterPro" id="IPR050796">
    <property type="entry name" value="SCF_F-box_component"/>
</dbReference>
<dbReference type="SUPFAM" id="SSF81383">
    <property type="entry name" value="F-box domain"/>
    <property type="match status" value="1"/>
</dbReference>
<dbReference type="Proteomes" id="UP001408789">
    <property type="component" value="Unassembled WGS sequence"/>
</dbReference>
<accession>A0AAP0D9X1</accession>
<gene>
    <name evidence="2" type="ORF">SSX86_009813</name>
</gene>
<protein>
    <recommendedName>
        <fullName evidence="1">F-box domain-containing protein</fullName>
    </recommendedName>
</protein>
<comment type="caution">
    <text evidence="2">The sequence shown here is derived from an EMBL/GenBank/DDBJ whole genome shotgun (WGS) entry which is preliminary data.</text>
</comment>
<dbReference type="PROSITE" id="PS50181">
    <property type="entry name" value="FBOX"/>
    <property type="match status" value="1"/>
</dbReference>
<dbReference type="Gene3D" id="1.20.1280.50">
    <property type="match status" value="1"/>
</dbReference>